<evidence type="ECO:0000313" key="1">
    <source>
        <dbReference type="EMBL" id="MBB6486852.1"/>
    </source>
</evidence>
<evidence type="ECO:0008006" key="3">
    <source>
        <dbReference type="Google" id="ProtNLM"/>
    </source>
</evidence>
<dbReference type="RefSeq" id="WP_246806400.1">
    <property type="nucleotide sequence ID" value="NZ_JACHBG010000010.1"/>
</dbReference>
<accession>A0A7X0IUF5</accession>
<dbReference type="AlphaFoldDB" id="A0A7X0IUF5"/>
<reference evidence="1 2" key="1">
    <citation type="submission" date="2020-08" db="EMBL/GenBank/DDBJ databases">
        <title>Genomic Encyclopedia of Type Strains, Phase IV (KMG-V): Genome sequencing to study the core and pangenomes of soil and plant-associated prokaryotes.</title>
        <authorList>
            <person name="Whitman W."/>
        </authorList>
    </citation>
    <scope>NUCLEOTIDE SEQUENCE [LARGE SCALE GENOMIC DNA]</scope>
    <source>
        <strain evidence="1 2">SEMIA 4060</strain>
    </source>
</reference>
<name>A0A7X0IUF5_9HYPH</name>
<evidence type="ECO:0000313" key="2">
    <source>
        <dbReference type="Proteomes" id="UP000565576"/>
    </source>
</evidence>
<gene>
    <name evidence="1" type="ORF">GGD46_004151</name>
</gene>
<comment type="caution">
    <text evidence="1">The sequence shown here is derived from an EMBL/GenBank/DDBJ whole genome shotgun (WGS) entry which is preliminary data.</text>
</comment>
<dbReference type="Proteomes" id="UP000565576">
    <property type="component" value="Unassembled WGS sequence"/>
</dbReference>
<protein>
    <recommendedName>
        <fullName evidence="3">DUF3616 domain-containing protein</fullName>
    </recommendedName>
</protein>
<sequence>MTRTLCECFIVFRLDFTERLGVIGGVRVGNGSRLRFLLLFSSFLPVTADAGGRSYTGICEASAAVAIDASRVAIASDDFDKILTYDRGKPKPVGQFELGEVSDVEAAARIGDMIFWLTSHSLNKDGDDKKKRKVLFATKVTVNGDLESAGTFYRNLRSDLAGALGRTDDRLAPGLNIEGMADTPEGHLLIGLRGPETLPGDRAILVEIDNPLELVSLAPGVNAAAKIGRIVTLDLSDGPGTRGRGVRDIVRVDDRYIIIGGSEPDGGNPPPKLFWWDGKTGDDATVGPPANFSGMTPEAIVAWSNHEGEVFSDNGGTVIQGSECSDKKPPSGAFFPAVDIQF</sequence>
<organism evidence="1 2">
    <name type="scientific">Rhizobium lusitanum</name>
    <dbReference type="NCBI Taxonomy" id="293958"/>
    <lineage>
        <taxon>Bacteria</taxon>
        <taxon>Pseudomonadati</taxon>
        <taxon>Pseudomonadota</taxon>
        <taxon>Alphaproteobacteria</taxon>
        <taxon>Hyphomicrobiales</taxon>
        <taxon>Rhizobiaceae</taxon>
        <taxon>Rhizobium/Agrobacterium group</taxon>
        <taxon>Rhizobium</taxon>
    </lineage>
</organism>
<proteinExistence type="predicted"/>
<dbReference type="EMBL" id="JACHBG010000010">
    <property type="protein sequence ID" value="MBB6486852.1"/>
    <property type="molecule type" value="Genomic_DNA"/>
</dbReference>